<keyword evidence="2" id="KW-1185">Reference proteome</keyword>
<dbReference type="Proteomes" id="UP000005239">
    <property type="component" value="Unassembled WGS sequence"/>
</dbReference>
<evidence type="ECO:0000313" key="2">
    <source>
        <dbReference type="Proteomes" id="UP000005239"/>
    </source>
</evidence>
<organism evidence="1 2">
    <name type="scientific">Pristionchus pacificus</name>
    <name type="common">Parasitic nematode worm</name>
    <dbReference type="NCBI Taxonomy" id="54126"/>
    <lineage>
        <taxon>Eukaryota</taxon>
        <taxon>Metazoa</taxon>
        <taxon>Ecdysozoa</taxon>
        <taxon>Nematoda</taxon>
        <taxon>Chromadorea</taxon>
        <taxon>Rhabditida</taxon>
        <taxon>Rhabditina</taxon>
        <taxon>Diplogasteromorpha</taxon>
        <taxon>Diplogasteroidea</taxon>
        <taxon>Neodiplogasteridae</taxon>
        <taxon>Pristionchus</taxon>
    </lineage>
</organism>
<sequence>MRLLCIFILIIQMVIINCGDYDVEMPDMDEISSLLRGRMDNVCINIEGLDHHDEKARLYAWMIERAVPINEFGLSKQEGLFKLGSRGVVHFMIDQYDYEYVQKGKKNEFELCCKNAIAQVEDEAAKQLKNSTDLITPFIENITDWLVETCSTYNTSDAPTHHKVRNMTINATSGFDVSGADNEIVYVELSPCNCTVLLTIGQLRNVTTDEMKEITRECGGKEFATLG</sequence>
<evidence type="ECO:0000313" key="1">
    <source>
        <dbReference type="EnsemblMetazoa" id="PPA35483.1"/>
    </source>
</evidence>
<protein>
    <submittedName>
        <fullName evidence="1">Uncharacterized protein</fullName>
    </submittedName>
</protein>
<gene>
    <name evidence="1" type="primary">WBGene00273852</name>
</gene>
<dbReference type="EnsemblMetazoa" id="PPA35483.1">
    <property type="protein sequence ID" value="PPA35483.1"/>
    <property type="gene ID" value="WBGene00273852"/>
</dbReference>
<accession>A0A8R1YQL2</accession>
<dbReference type="AlphaFoldDB" id="A0A2A6B7U4"/>
<accession>A0A2A6B7U4</accession>
<name>A0A2A6B7U4_PRIPA</name>
<proteinExistence type="predicted"/>
<reference evidence="1" key="2">
    <citation type="submission" date="2022-06" db="UniProtKB">
        <authorList>
            <consortium name="EnsemblMetazoa"/>
        </authorList>
    </citation>
    <scope>IDENTIFICATION</scope>
    <source>
        <strain evidence="1">PS312</strain>
    </source>
</reference>
<reference evidence="2" key="1">
    <citation type="journal article" date="2008" name="Nat. Genet.">
        <title>The Pristionchus pacificus genome provides a unique perspective on nematode lifestyle and parasitism.</title>
        <authorList>
            <person name="Dieterich C."/>
            <person name="Clifton S.W."/>
            <person name="Schuster L.N."/>
            <person name="Chinwalla A."/>
            <person name="Delehaunty K."/>
            <person name="Dinkelacker I."/>
            <person name="Fulton L."/>
            <person name="Fulton R."/>
            <person name="Godfrey J."/>
            <person name="Minx P."/>
            <person name="Mitreva M."/>
            <person name="Roeseler W."/>
            <person name="Tian H."/>
            <person name="Witte H."/>
            <person name="Yang S.P."/>
            <person name="Wilson R.K."/>
            <person name="Sommer R.J."/>
        </authorList>
    </citation>
    <scope>NUCLEOTIDE SEQUENCE [LARGE SCALE GENOMIC DNA]</scope>
    <source>
        <strain evidence="2">PS312</strain>
    </source>
</reference>